<protein>
    <submittedName>
        <fullName evidence="13">Probable 2-oxoglutarate-dependent dioxygenase At5g05600</fullName>
    </submittedName>
</protein>
<evidence type="ECO:0000256" key="6">
    <source>
        <dbReference type="ARBA" id="ARBA00022821"/>
    </source>
</evidence>
<keyword evidence="12" id="KW-1185">Reference proteome</keyword>
<dbReference type="Pfam" id="PF14226">
    <property type="entry name" value="DIOX_N"/>
    <property type="match status" value="1"/>
</dbReference>
<evidence type="ECO:0000256" key="9">
    <source>
        <dbReference type="ARBA" id="ARBA00052139"/>
    </source>
</evidence>
<dbReference type="AlphaFoldDB" id="A0A8B7C769"/>
<evidence type="ECO:0000256" key="1">
    <source>
        <dbReference type="ARBA" id="ARBA00001954"/>
    </source>
</evidence>
<keyword evidence="8 10" id="KW-0408">Iron</keyword>
<dbReference type="InterPro" id="IPR027443">
    <property type="entry name" value="IPNS-like_sf"/>
</dbReference>
<dbReference type="InterPro" id="IPR050295">
    <property type="entry name" value="Plant_2OG-oxidoreductases"/>
</dbReference>
<comment type="cofactor">
    <cofactor evidence="1">
        <name>Fe(2+)</name>
        <dbReference type="ChEBI" id="CHEBI:29033"/>
    </cofactor>
</comment>
<evidence type="ECO:0000256" key="8">
    <source>
        <dbReference type="ARBA" id="ARBA00023004"/>
    </source>
</evidence>
<dbReference type="Pfam" id="PF03171">
    <property type="entry name" value="2OG-FeII_Oxy"/>
    <property type="match status" value="1"/>
</dbReference>
<dbReference type="GO" id="GO:1900366">
    <property type="term" value="P:negative regulation of defense response to insect"/>
    <property type="evidence" value="ECO:0007669"/>
    <property type="project" value="UniProtKB-ARBA"/>
</dbReference>
<reference evidence="12" key="1">
    <citation type="journal article" date="2019" name="Nat. Commun.">
        <title>Genome-wide association mapping of date palm fruit traits.</title>
        <authorList>
            <person name="Hazzouri K.M."/>
            <person name="Gros-Balthazard M."/>
            <person name="Flowers J.M."/>
            <person name="Copetti D."/>
            <person name="Lemansour A."/>
            <person name="Lebrun M."/>
            <person name="Masmoudi K."/>
            <person name="Ferrand S."/>
            <person name="Dhar M.I."/>
            <person name="Fresquez Z.A."/>
            <person name="Rosas U."/>
            <person name="Zhang J."/>
            <person name="Talag J."/>
            <person name="Lee S."/>
            <person name="Kudrna D."/>
            <person name="Powell R.F."/>
            <person name="Leitch I.J."/>
            <person name="Krueger R.R."/>
            <person name="Wing R.A."/>
            <person name="Amiri K.M.A."/>
            <person name="Purugganan M.D."/>
        </authorList>
    </citation>
    <scope>NUCLEOTIDE SEQUENCE [LARGE SCALE GENOMIC DNA]</scope>
    <source>
        <strain evidence="12">cv. Khalas</strain>
    </source>
</reference>
<dbReference type="InterPro" id="IPR026992">
    <property type="entry name" value="DIOX_N"/>
</dbReference>
<dbReference type="PROSITE" id="PS51471">
    <property type="entry name" value="FE2OG_OXY"/>
    <property type="match status" value="1"/>
</dbReference>
<dbReference type="GO" id="GO:0046872">
    <property type="term" value="F:metal ion binding"/>
    <property type="evidence" value="ECO:0007669"/>
    <property type="project" value="UniProtKB-KW"/>
</dbReference>
<evidence type="ECO:0000313" key="12">
    <source>
        <dbReference type="Proteomes" id="UP000228380"/>
    </source>
</evidence>
<evidence type="ECO:0000256" key="10">
    <source>
        <dbReference type="RuleBase" id="RU003682"/>
    </source>
</evidence>
<sequence>MECPLEWPEPVVPVQSLADAAVIPDRYVKPPSERPGDASKDASVDMIPIVDLGGLTGGAAEREATMREISGACKEWGFFQVVNHGVSPELMRRAREVWREFFHLPPEEKQVFANSPNTFEGYGSRLGIQKGASLDWGDYFFLHLRPESIKNQDKWPALPASLRKITEAYGTEVVKLCGVLMQVLSITLGLDESFLQKAFGEEEAGACMRVNYYPKCPQPDLTLGISSHSDPGGFTILLPDERVQGLQVRKGDAWVTVQSVPHAFIVNLGDQIQVLSNAIYKSVEHRVFVNAAEARISIALFYNPKGDLLVGPAPETVTPDRPPLYKPMTFDKYRLFIRKKGLCGKSQVESLIAM</sequence>
<name>A0A8B7C769_PHODC</name>
<evidence type="ECO:0000313" key="13">
    <source>
        <dbReference type="RefSeq" id="XP_008793200.1"/>
    </source>
</evidence>
<reference evidence="13" key="2">
    <citation type="submission" date="2025-08" db="UniProtKB">
        <authorList>
            <consortium name="RefSeq"/>
        </authorList>
    </citation>
    <scope>IDENTIFICATION</scope>
    <source>
        <tissue evidence="13">Young leaves</tissue>
    </source>
</reference>
<dbReference type="GO" id="GO:0120091">
    <property type="term" value="F:jasmonic acid hydrolase"/>
    <property type="evidence" value="ECO:0007669"/>
    <property type="project" value="UniProtKB-ARBA"/>
</dbReference>
<keyword evidence="6" id="KW-0611">Plant defense</keyword>
<dbReference type="GO" id="GO:0051213">
    <property type="term" value="F:dioxygenase activity"/>
    <property type="evidence" value="ECO:0007669"/>
    <property type="project" value="UniProtKB-KW"/>
</dbReference>
<comment type="cofactor">
    <cofactor evidence="2">
        <name>L-ascorbate</name>
        <dbReference type="ChEBI" id="CHEBI:38290"/>
    </cofactor>
</comment>
<evidence type="ECO:0000256" key="2">
    <source>
        <dbReference type="ARBA" id="ARBA00001961"/>
    </source>
</evidence>
<dbReference type="PANTHER" id="PTHR47991">
    <property type="entry name" value="OXOGLUTARATE/IRON-DEPENDENT DIOXYGENASE"/>
    <property type="match status" value="1"/>
</dbReference>
<evidence type="ECO:0000256" key="3">
    <source>
        <dbReference type="ARBA" id="ARBA00008056"/>
    </source>
</evidence>
<comment type="catalytic activity">
    <reaction evidence="9">
        <text>jasmonate + 2-oxoglutarate + O2 = (1R,2R)-12-hydroxyjasmonate + succinate + CO2</text>
        <dbReference type="Rhea" id="RHEA:67144"/>
        <dbReference type="ChEBI" id="CHEBI:15379"/>
        <dbReference type="ChEBI" id="CHEBI:16526"/>
        <dbReference type="ChEBI" id="CHEBI:16810"/>
        <dbReference type="ChEBI" id="CHEBI:30031"/>
        <dbReference type="ChEBI" id="CHEBI:58431"/>
        <dbReference type="ChEBI" id="CHEBI:132022"/>
    </reaction>
    <physiologicalReaction direction="left-to-right" evidence="9">
        <dbReference type="Rhea" id="RHEA:67145"/>
    </physiologicalReaction>
</comment>
<organism evidence="12 13">
    <name type="scientific">Phoenix dactylifera</name>
    <name type="common">Date palm</name>
    <dbReference type="NCBI Taxonomy" id="42345"/>
    <lineage>
        <taxon>Eukaryota</taxon>
        <taxon>Viridiplantae</taxon>
        <taxon>Streptophyta</taxon>
        <taxon>Embryophyta</taxon>
        <taxon>Tracheophyta</taxon>
        <taxon>Spermatophyta</taxon>
        <taxon>Magnoliopsida</taxon>
        <taxon>Liliopsida</taxon>
        <taxon>Arecaceae</taxon>
        <taxon>Coryphoideae</taxon>
        <taxon>Phoeniceae</taxon>
        <taxon>Phoenix</taxon>
    </lineage>
</organism>
<dbReference type="GO" id="GO:1900150">
    <property type="term" value="P:regulation of defense response to fungus"/>
    <property type="evidence" value="ECO:0007669"/>
    <property type="project" value="UniProtKB-ARBA"/>
</dbReference>
<dbReference type="KEGG" id="pda:103709552"/>
<proteinExistence type="inferred from homology"/>
<dbReference type="GO" id="GO:0006952">
    <property type="term" value="P:defense response"/>
    <property type="evidence" value="ECO:0007669"/>
    <property type="project" value="UniProtKB-KW"/>
</dbReference>
<comment type="similarity">
    <text evidence="3 10">Belongs to the iron/ascorbate-dependent oxidoreductase family.</text>
</comment>
<keyword evidence="4 10" id="KW-0479">Metal-binding</keyword>
<keyword evidence="7 10" id="KW-0560">Oxidoreductase</keyword>
<dbReference type="FunFam" id="2.60.120.330:FF:000008">
    <property type="entry name" value="Jasmonate-regulated gene 21"/>
    <property type="match status" value="1"/>
</dbReference>
<dbReference type="Proteomes" id="UP000228380">
    <property type="component" value="Chromosome 3"/>
</dbReference>
<dbReference type="PRINTS" id="PR00682">
    <property type="entry name" value="IPNSYNTHASE"/>
</dbReference>
<dbReference type="Gene3D" id="2.60.120.330">
    <property type="entry name" value="B-lactam Antibiotic, Isopenicillin N Synthase, Chain"/>
    <property type="match status" value="1"/>
</dbReference>
<evidence type="ECO:0000256" key="4">
    <source>
        <dbReference type="ARBA" id="ARBA00022723"/>
    </source>
</evidence>
<feature type="domain" description="Fe2OG dioxygenase" evidence="11">
    <location>
        <begin position="203"/>
        <end position="304"/>
    </location>
</feature>
<accession>A0A8B7C769</accession>
<dbReference type="OrthoDB" id="288590at2759"/>
<evidence type="ECO:0000259" key="11">
    <source>
        <dbReference type="PROSITE" id="PS51471"/>
    </source>
</evidence>
<evidence type="ECO:0000256" key="5">
    <source>
        <dbReference type="ARBA" id="ARBA00022819"/>
    </source>
</evidence>
<keyword evidence="5" id="KW-1184">Jasmonic acid signaling pathway</keyword>
<keyword evidence="13" id="KW-0223">Dioxygenase</keyword>
<dbReference type="GeneID" id="103709552"/>
<evidence type="ECO:0000256" key="7">
    <source>
        <dbReference type="ARBA" id="ARBA00023002"/>
    </source>
</evidence>
<dbReference type="SUPFAM" id="SSF51197">
    <property type="entry name" value="Clavaminate synthase-like"/>
    <property type="match status" value="1"/>
</dbReference>
<dbReference type="InterPro" id="IPR005123">
    <property type="entry name" value="Oxoglu/Fe-dep_dioxygenase_dom"/>
</dbReference>
<dbReference type="GO" id="GO:2000022">
    <property type="term" value="P:regulation of jasmonic acid mediated signaling pathway"/>
    <property type="evidence" value="ECO:0007669"/>
    <property type="project" value="UniProtKB-ARBA"/>
</dbReference>
<gene>
    <name evidence="13" type="primary">LOC103709552</name>
</gene>
<dbReference type="RefSeq" id="XP_008793200.1">
    <property type="nucleotide sequence ID" value="XM_008794978.4"/>
</dbReference>
<dbReference type="InterPro" id="IPR044861">
    <property type="entry name" value="IPNS-like_FE2OG_OXY"/>
</dbReference>